<keyword evidence="1" id="KW-0472">Membrane</keyword>
<gene>
    <name evidence="2" type="ORF">Z520_03033</name>
</gene>
<dbReference type="GeneID" id="27708779"/>
<evidence type="ECO:0000313" key="2">
    <source>
        <dbReference type="EMBL" id="KIY01481.1"/>
    </source>
</evidence>
<proteinExistence type="predicted"/>
<dbReference type="VEuPathDB" id="FungiDB:Z520_03033"/>
<dbReference type="RefSeq" id="XP_016635603.1">
    <property type="nucleotide sequence ID" value="XM_016773546.1"/>
</dbReference>
<feature type="transmembrane region" description="Helical" evidence="1">
    <location>
        <begin position="36"/>
        <end position="53"/>
    </location>
</feature>
<feature type="transmembrane region" description="Helical" evidence="1">
    <location>
        <begin position="65"/>
        <end position="84"/>
    </location>
</feature>
<keyword evidence="3" id="KW-1185">Reference proteome</keyword>
<organism evidence="2 3">
    <name type="scientific">Fonsecaea multimorphosa CBS 102226</name>
    <dbReference type="NCBI Taxonomy" id="1442371"/>
    <lineage>
        <taxon>Eukaryota</taxon>
        <taxon>Fungi</taxon>
        <taxon>Dikarya</taxon>
        <taxon>Ascomycota</taxon>
        <taxon>Pezizomycotina</taxon>
        <taxon>Eurotiomycetes</taxon>
        <taxon>Chaetothyriomycetidae</taxon>
        <taxon>Chaetothyriales</taxon>
        <taxon>Herpotrichiellaceae</taxon>
        <taxon>Fonsecaea</taxon>
    </lineage>
</organism>
<dbReference type="OrthoDB" id="4140444at2759"/>
<evidence type="ECO:0000313" key="3">
    <source>
        <dbReference type="Proteomes" id="UP000053411"/>
    </source>
</evidence>
<protein>
    <submittedName>
        <fullName evidence="2">Uncharacterized protein</fullName>
    </submittedName>
</protein>
<keyword evidence="1" id="KW-0812">Transmembrane</keyword>
<evidence type="ECO:0000256" key="1">
    <source>
        <dbReference type="SAM" id="Phobius"/>
    </source>
</evidence>
<dbReference type="AlphaFoldDB" id="A0A0D2HHW6"/>
<reference evidence="2 3" key="1">
    <citation type="submission" date="2015-01" db="EMBL/GenBank/DDBJ databases">
        <title>The Genome Sequence of Fonsecaea multimorphosa CBS 102226.</title>
        <authorList>
            <consortium name="The Broad Institute Genomics Platform"/>
            <person name="Cuomo C."/>
            <person name="de Hoog S."/>
            <person name="Gorbushina A."/>
            <person name="Stielow B."/>
            <person name="Teixiera M."/>
            <person name="Abouelleil A."/>
            <person name="Chapman S.B."/>
            <person name="Priest M."/>
            <person name="Young S.K."/>
            <person name="Wortman J."/>
            <person name="Nusbaum C."/>
            <person name="Birren B."/>
        </authorList>
    </citation>
    <scope>NUCLEOTIDE SEQUENCE [LARGE SCALE GENOMIC DNA]</scope>
    <source>
        <strain evidence="2 3">CBS 102226</strain>
    </source>
</reference>
<dbReference type="Proteomes" id="UP000053411">
    <property type="component" value="Unassembled WGS sequence"/>
</dbReference>
<keyword evidence="1" id="KW-1133">Transmembrane helix</keyword>
<feature type="transmembrane region" description="Helical" evidence="1">
    <location>
        <begin position="100"/>
        <end position="120"/>
    </location>
</feature>
<accession>A0A0D2HHW6</accession>
<name>A0A0D2HHW6_9EURO</name>
<sequence length="122" mass="12946">MTTRSHRLARLIGPALFTITLCETLNAPIFASSTAPTVFLNGSVIFVSGLAIVQAHNLWRRSWPVLVTLVGWGGVALGLARMLVPEKVLESVKGARVRDVRIGAAVVAGVGAVVSWFGYFGS</sequence>
<dbReference type="EMBL" id="KN848065">
    <property type="protein sequence ID" value="KIY01481.1"/>
    <property type="molecule type" value="Genomic_DNA"/>
</dbReference>